<comment type="similarity">
    <text evidence="1">Belongs to the PP2C family.</text>
</comment>
<dbReference type="SUPFAM" id="SSF81606">
    <property type="entry name" value="PP2C-like"/>
    <property type="match status" value="1"/>
</dbReference>
<gene>
    <name evidence="5" type="primary">LOC34622690</name>
</gene>
<feature type="region of interest" description="Disordered" evidence="2">
    <location>
        <begin position="93"/>
        <end position="126"/>
    </location>
</feature>
<keyword evidence="1" id="KW-0378">Hydrolase</keyword>
<feature type="region of interest" description="Disordered" evidence="2">
    <location>
        <begin position="364"/>
        <end position="392"/>
    </location>
</feature>
<protein>
    <recommendedName>
        <fullName evidence="1">Protein phosphatase</fullName>
        <ecNumber evidence="1">3.1.3.16</ecNumber>
    </recommendedName>
</protein>
<comment type="catalytic activity">
    <reaction evidence="1">
        <text>O-phospho-L-threonyl-[protein] + H2O = L-threonyl-[protein] + phosphate</text>
        <dbReference type="Rhea" id="RHEA:47004"/>
        <dbReference type="Rhea" id="RHEA-COMP:11060"/>
        <dbReference type="Rhea" id="RHEA-COMP:11605"/>
        <dbReference type="ChEBI" id="CHEBI:15377"/>
        <dbReference type="ChEBI" id="CHEBI:30013"/>
        <dbReference type="ChEBI" id="CHEBI:43474"/>
        <dbReference type="ChEBI" id="CHEBI:61977"/>
        <dbReference type="EC" id="3.1.3.16"/>
    </reaction>
</comment>
<dbReference type="OrthoDB" id="346208at2759"/>
<evidence type="ECO:0000256" key="2">
    <source>
        <dbReference type="SAM" id="MobiDB-lite"/>
    </source>
</evidence>
<feature type="compositionally biased region" description="Polar residues" evidence="2">
    <location>
        <begin position="369"/>
        <end position="385"/>
    </location>
</feature>
<organism evidence="4 5">
    <name type="scientific">Cyclospora cayetanensis</name>
    <dbReference type="NCBI Taxonomy" id="88456"/>
    <lineage>
        <taxon>Eukaryota</taxon>
        <taxon>Sar</taxon>
        <taxon>Alveolata</taxon>
        <taxon>Apicomplexa</taxon>
        <taxon>Conoidasida</taxon>
        <taxon>Coccidia</taxon>
        <taxon>Eucoccidiorida</taxon>
        <taxon>Eimeriorina</taxon>
        <taxon>Eimeriidae</taxon>
        <taxon>Cyclospora</taxon>
    </lineage>
</organism>
<keyword evidence="1" id="KW-0479">Metal-binding</keyword>
<dbReference type="InterPro" id="IPR001932">
    <property type="entry name" value="PPM-type_phosphatase-like_dom"/>
</dbReference>
<comment type="catalytic activity">
    <reaction evidence="1">
        <text>O-phospho-L-seryl-[protein] + H2O = L-seryl-[protein] + phosphate</text>
        <dbReference type="Rhea" id="RHEA:20629"/>
        <dbReference type="Rhea" id="RHEA-COMP:9863"/>
        <dbReference type="Rhea" id="RHEA-COMP:11604"/>
        <dbReference type="ChEBI" id="CHEBI:15377"/>
        <dbReference type="ChEBI" id="CHEBI:29999"/>
        <dbReference type="ChEBI" id="CHEBI:43474"/>
        <dbReference type="ChEBI" id="CHEBI:83421"/>
        <dbReference type="EC" id="3.1.3.16"/>
    </reaction>
</comment>
<feature type="non-terminal residue" evidence="5">
    <location>
        <position position="1"/>
    </location>
</feature>
<dbReference type="PANTHER" id="PTHR12320:SF1">
    <property type="entry name" value="PROTEIN PHOSPHATASE PTC7 HOMOLOG"/>
    <property type="match status" value="1"/>
</dbReference>
<feature type="compositionally biased region" description="Basic and acidic residues" evidence="2">
    <location>
        <begin position="40"/>
        <end position="50"/>
    </location>
</feature>
<keyword evidence="1" id="KW-0904">Protein phosphatase</keyword>
<feature type="compositionally biased region" description="Polar residues" evidence="2">
    <location>
        <begin position="27"/>
        <end position="37"/>
    </location>
</feature>
<dbReference type="EC" id="3.1.3.16" evidence="1"/>
<proteinExistence type="inferred from homology"/>
<accession>A0A6P6RYX2</accession>
<name>A0A6P6RYX2_9EIME</name>
<sequence>LLPVVTFRGDETARRASVHVVLNTEFSGSPMRRSTGTGPEGRHEHRREGVQGHLRQSPGRSSCCDEVAWRGEEDSPQEGALAASSAAANTWNQPPLCYPAPRPSHRAAAAAKEEEASPSSGETARSSTLFEFKKATGVPTKTVISTVYACSWSDPPTVRACPIQKYLAHTQHRDLGALCLGPAASAAEAEEERWVRRLSGCSSIHPDRGQCATQKCVVNHKHNKNEGRRNAAPGGPRYLAMSDCLGEYPEILVQLLRGPLARLHPEVDLLRLQRDAKPLSIPDEPVRQDLCLWIGAFSIPRDDKRYRGGEDAWFFDAQRNAFGVADGVSEWEDLAGINPQEYAQDLMKGTHETISRMQAQHQRGRQATACCTGSHTEAAATSKNPPSSPADTAKEALTTAYHKARNFGSSTAIVGVLDGDNGIFGLANLGDSSCLILRRPRVRGALGQLSLVKKVKEMQHGFNVPYQFAHLPAPEEWEGLLKRGLTRLVGIAKQEHVQGDASRLGDEPSAIQAANVPVQDGLSVSPHEAQTLLGDASLATPPEDIARALALAAYWRSLDKDAQTPFSKEARRCCNKQTLSVETSEGSPEASSAHAMFLAGLLSGGKEDDITVAAAWVCRKDSCIYTSDGFVASPSEYVDTHTLAARR</sequence>
<comment type="cofactor">
    <cofactor evidence="1">
        <name>Mn(2+)</name>
        <dbReference type="ChEBI" id="CHEBI:29035"/>
    </cofactor>
</comment>
<dbReference type="GO" id="GO:0046872">
    <property type="term" value="F:metal ion binding"/>
    <property type="evidence" value="ECO:0007669"/>
    <property type="project" value="UniProtKB-UniRule"/>
</dbReference>
<dbReference type="GeneID" id="34622690"/>
<evidence type="ECO:0000313" key="4">
    <source>
        <dbReference type="Proteomes" id="UP000515125"/>
    </source>
</evidence>
<dbReference type="InterPro" id="IPR039123">
    <property type="entry name" value="PPTC7"/>
</dbReference>
<dbReference type="Gene3D" id="3.60.40.10">
    <property type="entry name" value="PPM-type phosphatase domain"/>
    <property type="match status" value="1"/>
</dbReference>
<evidence type="ECO:0000259" key="3">
    <source>
        <dbReference type="PROSITE" id="PS51746"/>
    </source>
</evidence>
<feature type="domain" description="PPM-type phosphatase" evidence="3">
    <location>
        <begin position="296"/>
        <end position="617"/>
    </location>
</feature>
<dbReference type="InterPro" id="IPR036457">
    <property type="entry name" value="PPM-type-like_dom_sf"/>
</dbReference>
<comment type="cofactor">
    <cofactor evidence="1">
        <name>Mg(2+)</name>
        <dbReference type="ChEBI" id="CHEBI:18420"/>
    </cofactor>
</comment>
<keyword evidence="4" id="KW-1185">Reference proteome</keyword>
<evidence type="ECO:0000256" key="1">
    <source>
        <dbReference type="RuleBase" id="RU366020"/>
    </source>
</evidence>
<evidence type="ECO:0000313" key="5">
    <source>
        <dbReference type="RefSeq" id="XP_026193126.1"/>
    </source>
</evidence>
<reference evidence="5" key="1">
    <citation type="submission" date="2025-08" db="UniProtKB">
        <authorList>
            <consortium name="RefSeq"/>
        </authorList>
    </citation>
    <scope>IDENTIFICATION</scope>
</reference>
<dbReference type="AlphaFoldDB" id="A0A6P6RYX2"/>
<dbReference type="PROSITE" id="PS51746">
    <property type="entry name" value="PPM_2"/>
    <property type="match status" value="1"/>
</dbReference>
<dbReference type="Proteomes" id="UP000515125">
    <property type="component" value="Unplaced"/>
</dbReference>
<dbReference type="GO" id="GO:0004722">
    <property type="term" value="F:protein serine/threonine phosphatase activity"/>
    <property type="evidence" value="ECO:0007669"/>
    <property type="project" value="UniProtKB-EC"/>
</dbReference>
<keyword evidence="1" id="KW-0460">Magnesium</keyword>
<keyword evidence="1" id="KW-0464">Manganese</keyword>
<dbReference type="PANTHER" id="PTHR12320">
    <property type="entry name" value="PROTEIN PHOSPHATASE 2C"/>
    <property type="match status" value="1"/>
</dbReference>
<dbReference type="RefSeq" id="XP_026193126.1">
    <property type="nucleotide sequence ID" value="XM_026337341.1"/>
</dbReference>
<feature type="region of interest" description="Disordered" evidence="2">
    <location>
        <begin position="27"/>
        <end position="63"/>
    </location>
</feature>